<dbReference type="InterPro" id="IPR020904">
    <property type="entry name" value="Sc_DH/Rdtase_CS"/>
</dbReference>
<sequence>MNKKESFSAHSILITGASSGIGQSLARFYAQPGRTLFLWGRSTDKLEKTAQLCRDKGADVHIYVINLSIPSDAIKLLNKILTEHTIDMAILAAGSGDIKREAELLEDPENLLQLTQLNYTTPSLMANIIAHQMITRHIQGKIVLIGSVAGFHSLPFATGYSSSKAGIARFADSLRLAVKKCGVSVTLISPGFIDTPMSQRLDCDKPFLMGLNEATLKITDAIDNNKRELILPSIFNILKWIDRLAPASIKDFILSNIKVKQD</sequence>
<accession>A0ABT6PZK1</accession>
<evidence type="ECO:0000313" key="4">
    <source>
        <dbReference type="Proteomes" id="UP001431634"/>
    </source>
</evidence>
<dbReference type="Proteomes" id="UP001431634">
    <property type="component" value="Unassembled WGS sequence"/>
</dbReference>
<dbReference type="PANTHER" id="PTHR44196">
    <property type="entry name" value="DEHYDROGENASE/REDUCTASE SDR FAMILY MEMBER 7B"/>
    <property type="match status" value="1"/>
</dbReference>
<dbReference type="PRINTS" id="PR00081">
    <property type="entry name" value="GDHRDH"/>
</dbReference>
<dbReference type="Pfam" id="PF00106">
    <property type="entry name" value="adh_short"/>
    <property type="match status" value="1"/>
</dbReference>
<dbReference type="PROSITE" id="PS00061">
    <property type="entry name" value="ADH_SHORT"/>
    <property type="match status" value="1"/>
</dbReference>
<keyword evidence="2" id="KW-0560">Oxidoreductase</keyword>
<dbReference type="Gene3D" id="3.40.50.720">
    <property type="entry name" value="NAD(P)-binding Rossmann-like Domain"/>
    <property type="match status" value="1"/>
</dbReference>
<dbReference type="SUPFAM" id="SSF51735">
    <property type="entry name" value="NAD(P)-binding Rossmann-fold domains"/>
    <property type="match status" value="1"/>
</dbReference>
<name>A0ABT6PZK1_9PROT</name>
<evidence type="ECO:0000256" key="2">
    <source>
        <dbReference type="ARBA" id="ARBA00023002"/>
    </source>
</evidence>
<dbReference type="EMBL" id="JASBAO010000001">
    <property type="protein sequence ID" value="MDI2090290.1"/>
    <property type="molecule type" value="Genomic_DNA"/>
</dbReference>
<evidence type="ECO:0000313" key="3">
    <source>
        <dbReference type="EMBL" id="MDI2090290.1"/>
    </source>
</evidence>
<keyword evidence="4" id="KW-1185">Reference proteome</keyword>
<dbReference type="InterPro" id="IPR002347">
    <property type="entry name" value="SDR_fam"/>
</dbReference>
<evidence type="ECO:0000256" key="1">
    <source>
        <dbReference type="ARBA" id="ARBA00006484"/>
    </source>
</evidence>
<gene>
    <name evidence="3" type="ORF">QJV27_02640</name>
</gene>
<comment type="caution">
    <text evidence="3">The sequence shown here is derived from an EMBL/GenBank/DDBJ whole genome shotgun (WGS) entry which is preliminary data.</text>
</comment>
<proteinExistence type="inferred from homology"/>
<dbReference type="PANTHER" id="PTHR44196:SF1">
    <property type="entry name" value="DEHYDROGENASE_REDUCTASE SDR FAMILY MEMBER 7B"/>
    <property type="match status" value="1"/>
</dbReference>
<dbReference type="InterPro" id="IPR036291">
    <property type="entry name" value="NAD(P)-bd_dom_sf"/>
</dbReference>
<protein>
    <submittedName>
        <fullName evidence="3">SDR family NAD(P)-dependent oxidoreductase</fullName>
    </submittedName>
</protein>
<reference evidence="3" key="1">
    <citation type="submission" date="2023-05" db="EMBL/GenBank/DDBJ databases">
        <title>Whole genome sequence of Commensalibacter sp.</title>
        <authorList>
            <person name="Charoenyingcharoen P."/>
            <person name="Yukphan P."/>
        </authorList>
    </citation>
    <scope>NUCLEOTIDE SEQUENCE</scope>
    <source>
        <strain evidence="3">TBRC 16381</strain>
    </source>
</reference>
<organism evidence="3 4">
    <name type="scientific">Commensalibacter oyaizuii</name>
    <dbReference type="NCBI Taxonomy" id="3043873"/>
    <lineage>
        <taxon>Bacteria</taxon>
        <taxon>Pseudomonadati</taxon>
        <taxon>Pseudomonadota</taxon>
        <taxon>Alphaproteobacteria</taxon>
        <taxon>Acetobacterales</taxon>
        <taxon>Acetobacteraceae</taxon>
    </lineage>
</organism>
<dbReference type="RefSeq" id="WP_281447437.1">
    <property type="nucleotide sequence ID" value="NZ_JASBAO010000001.1"/>
</dbReference>
<comment type="similarity">
    <text evidence="1">Belongs to the short-chain dehydrogenases/reductases (SDR) family.</text>
</comment>